<reference evidence="3" key="1">
    <citation type="submission" date="2011-07" db="EMBL/GenBank/DDBJ databases">
        <authorList>
            <consortium name="Caenorhabditis brenneri Sequencing and Analysis Consortium"/>
            <person name="Wilson R.K."/>
        </authorList>
    </citation>
    <scope>NUCLEOTIDE SEQUENCE [LARGE SCALE GENOMIC DNA]</scope>
    <source>
        <strain evidence="3">PB2801</strain>
    </source>
</reference>
<feature type="domain" description="C-type lectin" evidence="1">
    <location>
        <begin position="48"/>
        <end position="192"/>
    </location>
</feature>
<evidence type="ECO:0000313" key="2">
    <source>
        <dbReference type="EMBL" id="EGT36864.1"/>
    </source>
</evidence>
<dbReference type="Gene3D" id="3.10.100.10">
    <property type="entry name" value="Mannose-Binding Protein A, subunit A"/>
    <property type="match status" value="1"/>
</dbReference>
<dbReference type="Proteomes" id="UP000008068">
    <property type="component" value="Unassembled WGS sequence"/>
</dbReference>
<dbReference type="eggNOG" id="KOG4297">
    <property type="taxonomic scope" value="Eukaryota"/>
</dbReference>
<dbReference type="SUPFAM" id="SSF56436">
    <property type="entry name" value="C-type lectin-like"/>
    <property type="match status" value="1"/>
</dbReference>
<dbReference type="InterPro" id="IPR016186">
    <property type="entry name" value="C-type_lectin-like/link_sf"/>
</dbReference>
<dbReference type="InterPro" id="IPR001304">
    <property type="entry name" value="C-type_lectin-like"/>
</dbReference>
<sequence length="196" mass="22210">MKQEMETTLPKDTCPFSLQSIDLTYSPDPSFYSYTWTPTETGWSFPGCRDGWHLSIRSSDLSVCIKVFLLDSNQNEAKDFCKKQDSVLIRVQTVEESHWMKKTVQSLVSSNQFFWIDGIRNCTGREEYCNNFDYSDGLTTGNAALTSDGNALLSFTSNGYIENCLIIMSNWESNATINDVQCVTEYSGMFCGYQLA</sequence>
<dbReference type="InterPro" id="IPR016187">
    <property type="entry name" value="CTDL_fold"/>
</dbReference>
<dbReference type="STRING" id="135651.G0NSR7"/>
<dbReference type="EMBL" id="GL379939">
    <property type="protein sequence ID" value="EGT36864.1"/>
    <property type="molecule type" value="Genomic_DNA"/>
</dbReference>
<dbReference type="AlphaFoldDB" id="G0NSR7"/>
<evidence type="ECO:0000259" key="1">
    <source>
        <dbReference type="SMART" id="SM00034"/>
    </source>
</evidence>
<evidence type="ECO:0000313" key="3">
    <source>
        <dbReference type="Proteomes" id="UP000008068"/>
    </source>
</evidence>
<organism evidence="3">
    <name type="scientific">Caenorhabditis brenneri</name>
    <name type="common">Nematode worm</name>
    <dbReference type="NCBI Taxonomy" id="135651"/>
    <lineage>
        <taxon>Eukaryota</taxon>
        <taxon>Metazoa</taxon>
        <taxon>Ecdysozoa</taxon>
        <taxon>Nematoda</taxon>
        <taxon>Chromadorea</taxon>
        <taxon>Rhabditida</taxon>
        <taxon>Rhabditina</taxon>
        <taxon>Rhabditomorpha</taxon>
        <taxon>Rhabditoidea</taxon>
        <taxon>Rhabditidae</taxon>
        <taxon>Peloderinae</taxon>
        <taxon>Caenorhabditis</taxon>
    </lineage>
</organism>
<dbReference type="SMART" id="SM00034">
    <property type="entry name" value="CLECT"/>
    <property type="match status" value="1"/>
</dbReference>
<accession>G0NSR7</accession>
<protein>
    <recommendedName>
        <fullName evidence="1">C-type lectin domain-containing protein</fullName>
    </recommendedName>
</protein>
<dbReference type="HOGENOM" id="CLU_078891_0_0_1"/>
<gene>
    <name evidence="2" type="ORF">CAEBREN_00416</name>
</gene>
<dbReference type="OrthoDB" id="2142683at2759"/>
<dbReference type="PANTHER" id="PTHR23124:SF148">
    <property type="entry name" value="C-TYPE LECTIN DOMAIN-CONTAINING PROTEIN-RELATED"/>
    <property type="match status" value="1"/>
</dbReference>
<dbReference type="InParanoid" id="G0NSR7"/>
<dbReference type="PANTHER" id="PTHR23124">
    <property type="entry name" value="C-TYPE LECTIN DOMAIN-CONTAINING PROTEIN-RELATED-RELATED"/>
    <property type="match status" value="1"/>
</dbReference>
<proteinExistence type="predicted"/>
<keyword evidence="3" id="KW-1185">Reference proteome</keyword>
<name>G0NSR7_CAEBE</name>
<dbReference type="Pfam" id="PF00059">
    <property type="entry name" value="Lectin_C"/>
    <property type="match status" value="1"/>
</dbReference>
<dbReference type="CDD" id="cd00037">
    <property type="entry name" value="CLECT"/>
    <property type="match status" value="1"/>
</dbReference>